<dbReference type="EMBL" id="HACG01014588">
    <property type="protein sequence ID" value="CEK61453.1"/>
    <property type="molecule type" value="Transcribed_RNA"/>
</dbReference>
<feature type="non-terminal residue" evidence="2">
    <location>
        <position position="106"/>
    </location>
</feature>
<feature type="compositionally biased region" description="Polar residues" evidence="1">
    <location>
        <begin position="33"/>
        <end position="63"/>
    </location>
</feature>
<accession>A0A0B6YZ17</accession>
<name>A0A0B6YZ17_9EUPU</name>
<protein>
    <submittedName>
        <fullName evidence="2">Uncharacterized protein</fullName>
    </submittedName>
</protein>
<evidence type="ECO:0000313" key="2">
    <source>
        <dbReference type="EMBL" id="CEK61453.1"/>
    </source>
</evidence>
<feature type="non-terminal residue" evidence="2">
    <location>
        <position position="1"/>
    </location>
</feature>
<reference evidence="2" key="1">
    <citation type="submission" date="2014-12" db="EMBL/GenBank/DDBJ databases">
        <title>Insight into the proteome of Arion vulgaris.</title>
        <authorList>
            <person name="Aradska J."/>
            <person name="Bulat T."/>
            <person name="Smidak R."/>
            <person name="Sarate P."/>
            <person name="Gangsoo J."/>
            <person name="Sialana F."/>
            <person name="Bilban M."/>
            <person name="Lubec G."/>
        </authorList>
    </citation>
    <scope>NUCLEOTIDE SEQUENCE</scope>
    <source>
        <tissue evidence="2">Skin</tissue>
    </source>
</reference>
<gene>
    <name evidence="2" type="primary">ORF42302</name>
</gene>
<organism evidence="2">
    <name type="scientific">Arion vulgaris</name>
    <dbReference type="NCBI Taxonomy" id="1028688"/>
    <lineage>
        <taxon>Eukaryota</taxon>
        <taxon>Metazoa</taxon>
        <taxon>Spiralia</taxon>
        <taxon>Lophotrochozoa</taxon>
        <taxon>Mollusca</taxon>
        <taxon>Gastropoda</taxon>
        <taxon>Heterobranchia</taxon>
        <taxon>Euthyneura</taxon>
        <taxon>Panpulmonata</taxon>
        <taxon>Eupulmonata</taxon>
        <taxon>Stylommatophora</taxon>
        <taxon>Helicina</taxon>
        <taxon>Arionoidea</taxon>
        <taxon>Arionidae</taxon>
        <taxon>Arion</taxon>
    </lineage>
</organism>
<proteinExistence type="predicted"/>
<feature type="compositionally biased region" description="Polar residues" evidence="1">
    <location>
        <begin position="83"/>
        <end position="106"/>
    </location>
</feature>
<evidence type="ECO:0000256" key="1">
    <source>
        <dbReference type="SAM" id="MobiDB-lite"/>
    </source>
</evidence>
<feature type="compositionally biased region" description="Polar residues" evidence="1">
    <location>
        <begin position="1"/>
        <end position="17"/>
    </location>
</feature>
<feature type="region of interest" description="Disordered" evidence="1">
    <location>
        <begin position="1"/>
        <end position="106"/>
    </location>
</feature>
<dbReference type="AlphaFoldDB" id="A0A0B6YZ17"/>
<sequence>PKPNSNSASSVGSTTPTLAGLPRHAPPPPLRLSTNEFTYSLKSSADSPSGSPLHVNTHSSVTTIGPKLPPPTLPKSAAATTTSVTGSCMRSSSPFTKSTSVDGQSK</sequence>